<gene>
    <name evidence="1" type="ORF">FHS41_008270</name>
</gene>
<dbReference type="EMBL" id="JACHXE010000015">
    <property type="protein sequence ID" value="MBB3081712.1"/>
    <property type="molecule type" value="Genomic_DNA"/>
</dbReference>
<evidence type="ECO:0008006" key="3">
    <source>
        <dbReference type="Google" id="ProtNLM"/>
    </source>
</evidence>
<sequence length="89" mass="9639">MCGAVEAADRVPGEPPDEAATRFLSLLRILLLEPENGVAEATEEFLFANPDHEEITDALAYLAELAAVGDGVADRAWQCRQLIVERASE</sequence>
<proteinExistence type="predicted"/>
<dbReference type="AlphaFoldDB" id="A0A7W4ZZX1"/>
<comment type="caution">
    <text evidence="1">The sequence shown here is derived from an EMBL/GenBank/DDBJ whole genome shotgun (WGS) entry which is preliminary data.</text>
</comment>
<dbReference type="RefSeq" id="WP_184599792.1">
    <property type="nucleotide sequence ID" value="NZ_BMUP01000015.1"/>
</dbReference>
<accession>A0A7W4ZZX1</accession>
<name>A0A7W4ZZX1_9ACTN</name>
<dbReference type="Proteomes" id="UP000572907">
    <property type="component" value="Unassembled WGS sequence"/>
</dbReference>
<evidence type="ECO:0000313" key="2">
    <source>
        <dbReference type="Proteomes" id="UP000572907"/>
    </source>
</evidence>
<reference evidence="1 2" key="1">
    <citation type="submission" date="2020-08" db="EMBL/GenBank/DDBJ databases">
        <title>Genomic Encyclopedia of Type Strains, Phase III (KMG-III): the genomes of soil and plant-associated and newly described type strains.</title>
        <authorList>
            <person name="Whitman W."/>
        </authorList>
    </citation>
    <scope>NUCLEOTIDE SEQUENCE [LARGE SCALE GENOMIC DNA]</scope>
    <source>
        <strain evidence="1 2">CECT 3237</strain>
    </source>
</reference>
<organism evidence="1 2">
    <name type="scientific">Streptomyces violarus</name>
    <dbReference type="NCBI Taxonomy" id="67380"/>
    <lineage>
        <taxon>Bacteria</taxon>
        <taxon>Bacillati</taxon>
        <taxon>Actinomycetota</taxon>
        <taxon>Actinomycetes</taxon>
        <taxon>Kitasatosporales</taxon>
        <taxon>Streptomycetaceae</taxon>
        <taxon>Streptomyces</taxon>
    </lineage>
</organism>
<evidence type="ECO:0000313" key="1">
    <source>
        <dbReference type="EMBL" id="MBB3081712.1"/>
    </source>
</evidence>
<protein>
    <recommendedName>
        <fullName evidence="3">Immunity protein 30 domain-containing protein</fullName>
    </recommendedName>
</protein>
<keyword evidence="2" id="KW-1185">Reference proteome</keyword>